<organism evidence="3 4">
    <name type="scientific">Paenibacillus woosongensis</name>
    <dbReference type="NCBI Taxonomy" id="307580"/>
    <lineage>
        <taxon>Bacteria</taxon>
        <taxon>Bacillati</taxon>
        <taxon>Bacillota</taxon>
        <taxon>Bacilli</taxon>
        <taxon>Bacillales</taxon>
        <taxon>Paenibacillaceae</taxon>
        <taxon>Paenibacillus</taxon>
    </lineage>
</organism>
<feature type="region of interest" description="Disordered" evidence="1">
    <location>
        <begin position="164"/>
        <end position="183"/>
    </location>
</feature>
<reference evidence="3 4" key="1">
    <citation type="submission" date="2019-11" db="EMBL/GenBank/DDBJ databases">
        <title>Draft genome sequences of five Paenibacillus species of dairy origin.</title>
        <authorList>
            <person name="Olajide A.M."/>
            <person name="Chen S."/>
            <person name="Lapointe G."/>
        </authorList>
    </citation>
    <scope>NUCLEOTIDE SEQUENCE [LARGE SCALE GENOMIC DNA]</scope>
    <source>
        <strain evidence="3 4">12CR55</strain>
    </source>
</reference>
<dbReference type="RefSeq" id="WP_155610893.1">
    <property type="nucleotide sequence ID" value="NZ_WNZW01000003.1"/>
</dbReference>
<dbReference type="AlphaFoldDB" id="A0A7X2Z1S2"/>
<evidence type="ECO:0000313" key="3">
    <source>
        <dbReference type="EMBL" id="MUG45473.1"/>
    </source>
</evidence>
<sequence length="209" mass="24784">MFTFYKETNLEQWISSMLLENRIFTPADLYDLECIAEAFDVKLLFSDSPSFSDNELRVIFIDKRASDARARTVFFHELCHVLRHAGDQRYMPELFEQAQEFEAEAFVLYATMPFYMFSQLELPDRKWDALHLVSETFNVTLDLAEQRLEQIYRREMNGSLAAERRSQELTNHRKNRQPTWSPETQRILKQLNRQLLAKGMPGYRDKGLL</sequence>
<dbReference type="Gene3D" id="1.10.10.2910">
    <property type="match status" value="1"/>
</dbReference>
<dbReference type="InterPro" id="IPR010359">
    <property type="entry name" value="IrrE_HExxH"/>
</dbReference>
<dbReference type="Proteomes" id="UP000447876">
    <property type="component" value="Unassembled WGS sequence"/>
</dbReference>
<gene>
    <name evidence="3" type="ORF">GNP95_10785</name>
</gene>
<evidence type="ECO:0000256" key="1">
    <source>
        <dbReference type="SAM" id="MobiDB-lite"/>
    </source>
</evidence>
<name>A0A7X2Z1S2_9BACL</name>
<dbReference type="OrthoDB" id="2417909at2"/>
<feature type="domain" description="IrrE N-terminal-like" evidence="2">
    <location>
        <begin position="51"/>
        <end position="149"/>
    </location>
</feature>
<comment type="caution">
    <text evidence="3">The sequence shown here is derived from an EMBL/GenBank/DDBJ whole genome shotgun (WGS) entry which is preliminary data.</text>
</comment>
<dbReference type="Pfam" id="PF06114">
    <property type="entry name" value="Peptidase_M78"/>
    <property type="match status" value="1"/>
</dbReference>
<protein>
    <submittedName>
        <fullName evidence="3">ImmA/IrrE family metallo-endopeptidase</fullName>
    </submittedName>
</protein>
<accession>A0A7X2Z1S2</accession>
<evidence type="ECO:0000259" key="2">
    <source>
        <dbReference type="Pfam" id="PF06114"/>
    </source>
</evidence>
<proteinExistence type="predicted"/>
<evidence type="ECO:0000313" key="4">
    <source>
        <dbReference type="Proteomes" id="UP000447876"/>
    </source>
</evidence>
<dbReference type="EMBL" id="WNZW01000003">
    <property type="protein sequence ID" value="MUG45473.1"/>
    <property type="molecule type" value="Genomic_DNA"/>
</dbReference>